<name>A0A6V8KJY5_9ACTN</name>
<reference evidence="2 3" key="1">
    <citation type="submission" date="2020-03" db="EMBL/GenBank/DDBJ databases">
        <title>Whole genome shotgun sequence of Phytohabitans houttuyneae NBRC 108639.</title>
        <authorList>
            <person name="Komaki H."/>
            <person name="Tamura T."/>
        </authorList>
    </citation>
    <scope>NUCLEOTIDE SEQUENCE [LARGE SCALE GENOMIC DNA]</scope>
    <source>
        <strain evidence="2 3">NBRC 108639</strain>
    </source>
</reference>
<reference evidence="2 3" key="2">
    <citation type="submission" date="2020-03" db="EMBL/GenBank/DDBJ databases">
        <authorList>
            <person name="Ichikawa N."/>
            <person name="Kimura A."/>
            <person name="Kitahashi Y."/>
            <person name="Uohara A."/>
        </authorList>
    </citation>
    <scope>NUCLEOTIDE SEQUENCE [LARGE SCALE GENOMIC DNA]</scope>
    <source>
        <strain evidence="2 3">NBRC 108639</strain>
    </source>
</reference>
<organism evidence="2 3">
    <name type="scientific">Phytohabitans houttuyneae</name>
    <dbReference type="NCBI Taxonomy" id="1076126"/>
    <lineage>
        <taxon>Bacteria</taxon>
        <taxon>Bacillati</taxon>
        <taxon>Actinomycetota</taxon>
        <taxon>Actinomycetes</taxon>
        <taxon>Micromonosporales</taxon>
        <taxon>Micromonosporaceae</taxon>
    </lineage>
</organism>
<gene>
    <name evidence="2" type="ORF">Phou_062370</name>
</gene>
<comment type="caution">
    <text evidence="2">The sequence shown here is derived from an EMBL/GenBank/DDBJ whole genome shotgun (WGS) entry which is preliminary data.</text>
</comment>
<feature type="compositionally biased region" description="Low complexity" evidence="1">
    <location>
        <begin position="131"/>
        <end position="145"/>
    </location>
</feature>
<evidence type="ECO:0000256" key="1">
    <source>
        <dbReference type="SAM" id="MobiDB-lite"/>
    </source>
</evidence>
<sequence>MTGQSPTDRGPYSKIDTSVPHSARIWNYWMGGKENYAADGVAGDACIARFPGIVELAKQSRQFVIRAVHYLAAQAGIRQVLDIGTGLPTMQTRIRSPNAPPQTPKSCTSTTTRSCSSTPAPCCATPPPRASPVSSTTTSTTPNNSYRKRATS</sequence>
<dbReference type="Gene3D" id="3.40.50.150">
    <property type="entry name" value="Vaccinia Virus protein VP39"/>
    <property type="match status" value="1"/>
</dbReference>
<protein>
    <submittedName>
        <fullName evidence="2">Uncharacterized protein</fullName>
    </submittedName>
</protein>
<dbReference type="AlphaFoldDB" id="A0A6V8KJY5"/>
<dbReference type="Proteomes" id="UP000482800">
    <property type="component" value="Unassembled WGS sequence"/>
</dbReference>
<dbReference type="Pfam" id="PF04672">
    <property type="entry name" value="Methyltransf_19"/>
    <property type="match status" value="1"/>
</dbReference>
<evidence type="ECO:0000313" key="2">
    <source>
        <dbReference type="EMBL" id="GFJ82057.1"/>
    </source>
</evidence>
<dbReference type="InterPro" id="IPR006764">
    <property type="entry name" value="SAM_dep_MeTrfase_SAV2177_type"/>
</dbReference>
<dbReference type="SUPFAM" id="SSF53335">
    <property type="entry name" value="S-adenosyl-L-methionine-dependent methyltransferases"/>
    <property type="match status" value="1"/>
</dbReference>
<accession>A0A6V8KJY5</accession>
<feature type="compositionally biased region" description="Low complexity" evidence="1">
    <location>
        <begin position="106"/>
        <end position="123"/>
    </location>
</feature>
<evidence type="ECO:0000313" key="3">
    <source>
        <dbReference type="Proteomes" id="UP000482800"/>
    </source>
</evidence>
<dbReference type="EMBL" id="BLPF01000002">
    <property type="protein sequence ID" value="GFJ82057.1"/>
    <property type="molecule type" value="Genomic_DNA"/>
</dbReference>
<keyword evidence="3" id="KW-1185">Reference proteome</keyword>
<proteinExistence type="predicted"/>
<feature type="region of interest" description="Disordered" evidence="1">
    <location>
        <begin position="90"/>
        <end position="152"/>
    </location>
</feature>
<dbReference type="InterPro" id="IPR029063">
    <property type="entry name" value="SAM-dependent_MTases_sf"/>
</dbReference>